<dbReference type="EMBL" id="JAQQWP010000009">
    <property type="protein sequence ID" value="KAK8100350.1"/>
    <property type="molecule type" value="Genomic_DNA"/>
</dbReference>
<dbReference type="AlphaFoldDB" id="A0AAW0QAY4"/>
<dbReference type="PANTHER" id="PTHR36223:SF5">
    <property type="entry name" value="BETA-LACTAMASE-TYPE TRANSPEPTIDASE FOLD DOMAIN CONTAINING PROTEIN"/>
    <property type="match status" value="1"/>
</dbReference>
<feature type="region of interest" description="Disordered" evidence="1">
    <location>
        <begin position="295"/>
        <end position="336"/>
    </location>
</feature>
<feature type="region of interest" description="Disordered" evidence="1">
    <location>
        <begin position="415"/>
        <end position="446"/>
    </location>
</feature>
<organism evidence="3 4">
    <name type="scientific">Apiospora kogelbergensis</name>
    <dbReference type="NCBI Taxonomy" id="1337665"/>
    <lineage>
        <taxon>Eukaryota</taxon>
        <taxon>Fungi</taxon>
        <taxon>Dikarya</taxon>
        <taxon>Ascomycota</taxon>
        <taxon>Pezizomycotina</taxon>
        <taxon>Sordariomycetes</taxon>
        <taxon>Xylariomycetidae</taxon>
        <taxon>Amphisphaeriales</taxon>
        <taxon>Apiosporaceae</taxon>
        <taxon>Apiospora</taxon>
    </lineage>
</organism>
<feature type="region of interest" description="Disordered" evidence="1">
    <location>
        <begin position="257"/>
        <end position="278"/>
    </location>
</feature>
<dbReference type="PANTHER" id="PTHR36223">
    <property type="entry name" value="BETA-LACTAMASE-TYPE TRANSPEPTIDASE FOLD DOMAIN CONTAINING PROTEIN"/>
    <property type="match status" value="1"/>
</dbReference>
<dbReference type="Pfam" id="PF25534">
    <property type="entry name" value="DUF7918"/>
    <property type="match status" value="1"/>
</dbReference>
<dbReference type="Proteomes" id="UP001392437">
    <property type="component" value="Unassembled WGS sequence"/>
</dbReference>
<comment type="caution">
    <text evidence="3">The sequence shown here is derived from an EMBL/GenBank/DDBJ whole genome shotgun (WGS) entry which is preliminary data.</text>
</comment>
<feature type="compositionally biased region" description="Low complexity" evidence="1">
    <location>
        <begin position="426"/>
        <end position="436"/>
    </location>
</feature>
<feature type="compositionally biased region" description="Polar residues" evidence="1">
    <location>
        <begin position="319"/>
        <end position="335"/>
    </location>
</feature>
<evidence type="ECO:0000313" key="3">
    <source>
        <dbReference type="EMBL" id="KAK8100350.1"/>
    </source>
</evidence>
<name>A0AAW0QAY4_9PEZI</name>
<feature type="region of interest" description="Disordered" evidence="1">
    <location>
        <begin position="589"/>
        <end position="626"/>
    </location>
</feature>
<dbReference type="InterPro" id="IPR057678">
    <property type="entry name" value="DUF7918"/>
</dbReference>
<accession>A0AAW0QAY4</accession>
<proteinExistence type="predicted"/>
<gene>
    <name evidence="3" type="ORF">PG999_010724</name>
</gene>
<feature type="domain" description="DUF7918" evidence="2">
    <location>
        <begin position="7"/>
        <end position="238"/>
    </location>
</feature>
<evidence type="ECO:0000256" key="1">
    <source>
        <dbReference type="SAM" id="MobiDB-lite"/>
    </source>
</evidence>
<sequence length="626" mass="69382">MPIFRGIDVSIVASAEAKKLTEYPHPDSASMILTDGEDPTRQKKVKPRISVYIPSMPGEQFWLKYSVLRMPSPATHLYFKMFMNGRPITSWGISMKPSKDGNPERPIKGTVVRALYEPESQSQDIDLGSGVHEVGIETRYFHFMAGLDKRSAAEDGGLIEVQVFRSKGRKRRAPRLPEFRGQDRYGITSPSGGLVDNPQDATFYDWLLVDPKDSPYATFCFHYRSLKHLIQLSLIPRSESQRSLSRIDSGVFIAESPEEKTPVNSPNMEDNDSPNSGFSFEIKPLTIPVFGRQDNVTSEHRQRDIPSNYCLRSPPQLEPDTNTNHQSTTQASMDSQDGLVAEKYYRPLPEPPKVASRHSSYSSLKSNCPSLTPSLAQYVDDGGFGQDNIAIGMARAVVSSAPSMVTLAIKGTKTSEDCSVSDYEHSPPSSAASDSSGHPEPDTYLTTTGSVLERNIAQFSSPSITGAAMPPGRPRIPISVSEESILGPPTPTNHVSLRLADSKWVRRTPSPVPKRSIGRFWSPHLHKKPAKQELGRHHERKRHSDTDHRFSRELKSWNFDETPTLLGATGPLEGSSGRRAGIVISSDGFHGGNIRGIENDVPPLEKHSDKRSTWESFKEPPTGNWI</sequence>
<evidence type="ECO:0000259" key="2">
    <source>
        <dbReference type="Pfam" id="PF25534"/>
    </source>
</evidence>
<feature type="region of interest" description="Disordered" evidence="1">
    <location>
        <begin position="527"/>
        <end position="549"/>
    </location>
</feature>
<protein>
    <recommendedName>
        <fullName evidence="2">DUF7918 domain-containing protein</fullName>
    </recommendedName>
</protein>
<reference evidence="3 4" key="1">
    <citation type="submission" date="2023-01" db="EMBL/GenBank/DDBJ databases">
        <title>Analysis of 21 Apiospora genomes using comparative genomics revels a genus with tremendous synthesis potential of carbohydrate active enzymes and secondary metabolites.</title>
        <authorList>
            <person name="Sorensen T."/>
        </authorList>
    </citation>
    <scope>NUCLEOTIDE SEQUENCE [LARGE SCALE GENOMIC DNA]</scope>
    <source>
        <strain evidence="3 4">CBS 117206</strain>
    </source>
</reference>
<feature type="compositionally biased region" description="Basic and acidic residues" evidence="1">
    <location>
        <begin position="530"/>
        <end position="549"/>
    </location>
</feature>
<feature type="compositionally biased region" description="Basic and acidic residues" evidence="1">
    <location>
        <begin position="603"/>
        <end position="618"/>
    </location>
</feature>
<keyword evidence="4" id="KW-1185">Reference proteome</keyword>
<feature type="compositionally biased region" description="Polar residues" evidence="1">
    <location>
        <begin position="262"/>
        <end position="278"/>
    </location>
</feature>
<evidence type="ECO:0000313" key="4">
    <source>
        <dbReference type="Proteomes" id="UP001392437"/>
    </source>
</evidence>